<dbReference type="Proteomes" id="UP000648077">
    <property type="component" value="Unassembled WGS sequence"/>
</dbReference>
<evidence type="ECO:0000256" key="1">
    <source>
        <dbReference type="ARBA" id="ARBA00001947"/>
    </source>
</evidence>
<keyword evidence="8" id="KW-0482">Metalloprotease</keyword>
<dbReference type="GeneID" id="50018466"/>
<dbReference type="SUPFAM" id="SSF55031">
    <property type="entry name" value="Bacterial exopeptidase dimerisation domain"/>
    <property type="match status" value="1"/>
</dbReference>
<dbReference type="SUPFAM" id="SSF53187">
    <property type="entry name" value="Zn-dependent exopeptidases"/>
    <property type="match status" value="1"/>
</dbReference>
<evidence type="ECO:0000313" key="10">
    <source>
        <dbReference type="EMBL" id="PIH10102.1"/>
    </source>
</evidence>
<dbReference type="InterPro" id="IPR036264">
    <property type="entry name" value="Bact_exopeptidase_dim_dom"/>
</dbReference>
<dbReference type="NCBIfam" id="TIGR01887">
    <property type="entry name" value="dipeptidaselike"/>
    <property type="match status" value="1"/>
</dbReference>
<evidence type="ECO:0000256" key="4">
    <source>
        <dbReference type="ARBA" id="ARBA00022723"/>
    </source>
</evidence>
<dbReference type="EMBL" id="PEJG01000007">
    <property type="protein sequence ID" value="PIH10102.1"/>
    <property type="molecule type" value="Genomic_DNA"/>
</dbReference>
<comment type="caution">
    <text evidence="9">The sequence shown here is derived from an EMBL/GenBank/DDBJ whole genome shotgun (WGS) entry which is preliminary data.</text>
</comment>
<dbReference type="GO" id="GO:0006526">
    <property type="term" value="P:L-arginine biosynthetic process"/>
    <property type="evidence" value="ECO:0007669"/>
    <property type="project" value="TreeGrafter"/>
</dbReference>
<keyword evidence="5" id="KW-0378">Hydrolase</keyword>
<dbReference type="GO" id="GO:0006508">
    <property type="term" value="P:proteolysis"/>
    <property type="evidence" value="ECO:0007669"/>
    <property type="project" value="UniProtKB-KW"/>
</dbReference>
<dbReference type="Gene3D" id="3.40.630.10">
    <property type="entry name" value="Zn peptidases"/>
    <property type="match status" value="1"/>
</dbReference>
<proteinExistence type="inferred from homology"/>
<evidence type="ECO:0000256" key="3">
    <source>
        <dbReference type="ARBA" id="ARBA00022670"/>
    </source>
</evidence>
<reference evidence="10 11" key="1">
    <citation type="submission" date="2017-10" db="EMBL/GenBank/DDBJ databases">
        <title>genome sequences of Staph epi in chlorhexidine trial.</title>
        <authorList>
            <person name="Greninger A.L."/>
            <person name="Addetia A."/>
            <person name="Qin X."/>
            <person name="Zerr D."/>
        </authorList>
    </citation>
    <scope>NUCLEOTIDE SEQUENCE [LARGE SCALE GENOMIC DNA]</scope>
    <source>
        <strain evidence="10 11">SCH-17</strain>
    </source>
</reference>
<dbReference type="PANTHER" id="PTHR43808:SF31">
    <property type="entry name" value="N-ACETYL-L-CITRULLINE DEACETYLASE"/>
    <property type="match status" value="1"/>
</dbReference>
<dbReference type="Gene3D" id="3.30.70.360">
    <property type="match status" value="2"/>
</dbReference>
<dbReference type="GO" id="GO:0016805">
    <property type="term" value="F:dipeptidase activity"/>
    <property type="evidence" value="ECO:0007669"/>
    <property type="project" value="UniProtKB-KW"/>
</dbReference>
<dbReference type="GO" id="GO:0008777">
    <property type="term" value="F:acetylornithine deacetylase activity"/>
    <property type="evidence" value="ECO:0007669"/>
    <property type="project" value="TreeGrafter"/>
</dbReference>
<dbReference type="Pfam" id="PF01546">
    <property type="entry name" value="Peptidase_M20"/>
    <property type="match status" value="1"/>
</dbReference>
<evidence type="ECO:0000313" key="12">
    <source>
        <dbReference type="Proteomes" id="UP000648077"/>
    </source>
</evidence>
<comment type="cofactor">
    <cofactor evidence="1">
        <name>Zn(2+)</name>
        <dbReference type="ChEBI" id="CHEBI:29105"/>
    </cofactor>
</comment>
<sequence length="469" mass="52720">MWKEKVLEYENQMIEDLKGLLSIESIRDDSKATADAPVGPGPREALDYMYNLGKRDGFSTHDVDHIAGRIEAGKGEDVLGILCHVDVVPAGDGWDSNPFQPVVTDNAIIARGTLDDKGPTIAAYYAVKILNEMKVDWKKRIHIIIGTDEESDWKCTDRYFKTEEMPTLGFAPDAEFPAIHGEKGITTFDLVQNEVTEDTDEPDYELLKFESGQRYNMVPDYAKAEVLVKENMTDVIQNFENFLQQNQLQGESTVDSGILILTIEGKAVHGMDPSLGVNAGLFLLKFLASLNLNKSAKDFVEFNERYLFESHFGEKMGMKFHTDIMGDVTTNIGVISYDKEKAGSYGINLRYPEGFKFEDAIDRFRSEINELGFNLELGKVQKPHYVDKNDPFVKTLVNAYRNQTGDMTEPYTIGGGTYARNLDKGVAFGAMFADSEDLMHQKNEYITKKQLINATSIYLEAIYALCVED</sequence>
<organism evidence="9 12">
    <name type="scientific">Staphylococcus epidermidis</name>
    <dbReference type="NCBI Taxonomy" id="1282"/>
    <lineage>
        <taxon>Bacteria</taxon>
        <taxon>Bacillati</taxon>
        <taxon>Bacillota</taxon>
        <taxon>Bacilli</taxon>
        <taxon>Bacillales</taxon>
        <taxon>Staphylococcaceae</taxon>
        <taxon>Staphylococcus</taxon>
    </lineage>
</organism>
<dbReference type="EMBL" id="JACGQI010000001">
    <property type="protein sequence ID" value="MBF2228871.1"/>
    <property type="molecule type" value="Genomic_DNA"/>
</dbReference>
<evidence type="ECO:0000313" key="11">
    <source>
        <dbReference type="Proteomes" id="UP000228502"/>
    </source>
</evidence>
<dbReference type="Proteomes" id="UP000228502">
    <property type="component" value="Unassembled WGS sequence"/>
</dbReference>
<dbReference type="AlphaFoldDB" id="A0A2G7I0B5"/>
<dbReference type="PANTHER" id="PTHR43808">
    <property type="entry name" value="ACETYLORNITHINE DEACETYLASE"/>
    <property type="match status" value="1"/>
</dbReference>
<gene>
    <name evidence="9" type="primary">pepV</name>
    <name evidence="10" type="ORF">CTJ08_06865</name>
    <name evidence="9" type="ORF">H3963_00140</name>
</gene>
<dbReference type="GO" id="GO:0008270">
    <property type="term" value="F:zinc ion binding"/>
    <property type="evidence" value="ECO:0007669"/>
    <property type="project" value="InterPro"/>
</dbReference>
<dbReference type="GO" id="GO:0008237">
    <property type="term" value="F:metallopeptidase activity"/>
    <property type="evidence" value="ECO:0007669"/>
    <property type="project" value="UniProtKB-KW"/>
</dbReference>
<protein>
    <submittedName>
        <fullName evidence="9">Dipeptidase PepV</fullName>
    </submittedName>
</protein>
<keyword evidence="3" id="KW-0645">Protease</keyword>
<dbReference type="InterPro" id="IPR002933">
    <property type="entry name" value="Peptidase_M20"/>
</dbReference>
<dbReference type="CDD" id="cd03888">
    <property type="entry name" value="M20_PepV"/>
    <property type="match status" value="1"/>
</dbReference>
<keyword evidence="7" id="KW-0224">Dipeptidase</keyword>
<evidence type="ECO:0000256" key="7">
    <source>
        <dbReference type="ARBA" id="ARBA00022997"/>
    </source>
</evidence>
<evidence type="ECO:0000313" key="9">
    <source>
        <dbReference type="EMBL" id="MBF2228871.1"/>
    </source>
</evidence>
<dbReference type="RefSeq" id="WP_001830828.1">
    <property type="nucleotide sequence ID" value="NZ_AP019721.1"/>
</dbReference>
<evidence type="ECO:0000256" key="6">
    <source>
        <dbReference type="ARBA" id="ARBA00022833"/>
    </source>
</evidence>
<reference evidence="9" key="2">
    <citation type="submission" date="2020-08" db="EMBL/GenBank/DDBJ databases">
        <title>Changes in the skin microbiome associated with squamous cell carcinoma in transplant recipients.</title>
        <authorList>
            <person name="Zaugg J."/>
            <person name="Krueger A."/>
            <person name="Lachner N."/>
        </authorList>
    </citation>
    <scope>NUCLEOTIDE SEQUENCE</scope>
    <source>
        <strain evidence="9">R5988</strain>
    </source>
</reference>
<name>A0A2G7I0B5_STAEP</name>
<dbReference type="NCBIfam" id="NF005591">
    <property type="entry name" value="PRK07318.1"/>
    <property type="match status" value="1"/>
</dbReference>
<comment type="similarity">
    <text evidence="2">Belongs to the peptidase M20A family.</text>
</comment>
<accession>A0A2G7I0B5</accession>
<dbReference type="InterPro" id="IPR010964">
    <property type="entry name" value="M20A_pepV-rel"/>
</dbReference>
<evidence type="ECO:0000256" key="5">
    <source>
        <dbReference type="ARBA" id="ARBA00022801"/>
    </source>
</evidence>
<keyword evidence="4" id="KW-0479">Metal-binding</keyword>
<keyword evidence="6" id="KW-0862">Zinc</keyword>
<evidence type="ECO:0000256" key="8">
    <source>
        <dbReference type="ARBA" id="ARBA00023049"/>
    </source>
</evidence>
<dbReference type="InterPro" id="IPR050072">
    <property type="entry name" value="Peptidase_M20A"/>
</dbReference>
<evidence type="ECO:0000256" key="2">
    <source>
        <dbReference type="ARBA" id="ARBA00006247"/>
    </source>
</evidence>